<sequence length="624" mass="67285">MTLHLRAAAPAVSSVNLEARTVEAIASTGAEVRRSGFTERLDLAGADLSRLIGAPVLDAHRASSTKDQLGVVDAAEVRPEGLWVRLRFRSNDAARAVLADIADGTLRGLSIGYSVETWTETRRGKDRIRTAAKWQPIEISIVPVPADPAAGFRSEDIPMPETQENHDAGTMTRAQINAEIRSIAATASLDQAWTDAQIDAETTVEAARAAAFEAMRQRGAEQNVRTTRAHVGFSHDDPAVIATRAGEALFARSHPEHQLSPESRQFAYASFIDLARDSLRRSGVSLTGLAAEGIITRALHVNGDFGLILGDAVGRNLRQSYQSGPAGVRQAARQSTVRDFRPKSKVGLGSAPNLIHVPEAGEFPHGTMTETGEKYAAQTFGRIFGISRQALVNDDLGAFSALPKLMGEAARDFENAYLANMVSSNPAMADGMPVFDATRNNADTDDDLWQVIANAITAGSADTTVKNLAFTALAAIRTAMRLRKGPGGQFIDAAPSYVLVHPLFENIFERMISNLRGSLYGAPNAFPADLKLLVDPRLPSNAWYFAADPSKVEGLEYSYLEGAPGPQIETRTGFEIDGVQTKVRLDFGAGWVDWRGWHRLIISPTELPVSDSDMIFGLLAGTED</sequence>
<dbReference type="Proteomes" id="UP000284476">
    <property type="component" value="Unassembled WGS sequence"/>
</dbReference>
<dbReference type="NCBIfam" id="NF045541">
    <property type="entry name" value="scaf_prot_MCP2"/>
    <property type="match status" value="1"/>
</dbReference>
<proteinExistence type="predicted"/>
<keyword evidence="2" id="KW-0645">Protease</keyword>
<evidence type="ECO:0000313" key="6">
    <source>
        <dbReference type="EMBL" id="RWR18517.1"/>
    </source>
</evidence>
<comment type="caution">
    <text evidence="6">The sequence shown here is derived from an EMBL/GenBank/DDBJ whole genome shotgun (WGS) entry which is preliminary data.</text>
</comment>
<keyword evidence="3" id="KW-0378">Hydrolase</keyword>
<accession>A0A443JD80</accession>
<reference evidence="6 7" key="2">
    <citation type="submission" date="2019-01" db="EMBL/GenBank/DDBJ databases">
        <authorList>
            <person name="Li Y."/>
        </authorList>
    </citation>
    <scope>NUCLEOTIDE SEQUENCE [LARGE SCALE GENOMIC DNA]</scope>
    <source>
        <strain evidence="6 7">SK2B-1</strain>
    </source>
</reference>
<dbReference type="GO" id="GO:0008233">
    <property type="term" value="F:peptidase activity"/>
    <property type="evidence" value="ECO:0007669"/>
    <property type="project" value="UniProtKB-KW"/>
</dbReference>
<dbReference type="EMBL" id="SAUZ01000019">
    <property type="protein sequence ID" value="RWR18517.1"/>
    <property type="molecule type" value="Genomic_DNA"/>
</dbReference>
<evidence type="ECO:0000256" key="2">
    <source>
        <dbReference type="ARBA" id="ARBA00022670"/>
    </source>
</evidence>
<evidence type="ECO:0000256" key="4">
    <source>
        <dbReference type="SAM" id="MobiDB-lite"/>
    </source>
</evidence>
<evidence type="ECO:0000256" key="1">
    <source>
        <dbReference type="ARBA" id="ARBA00022612"/>
    </source>
</evidence>
<dbReference type="InterPro" id="IPR054613">
    <property type="entry name" value="Peptidase_S78_dom"/>
</dbReference>
<dbReference type="RefSeq" id="WP_128209726.1">
    <property type="nucleotide sequence ID" value="NZ_JBHRSO010000006.1"/>
</dbReference>
<organism evidence="6 7">
    <name type="scientific">Paenirhodobacter populi</name>
    <dbReference type="NCBI Taxonomy" id="2306993"/>
    <lineage>
        <taxon>Bacteria</taxon>
        <taxon>Pseudomonadati</taxon>
        <taxon>Pseudomonadota</taxon>
        <taxon>Alphaproteobacteria</taxon>
        <taxon>Rhodobacterales</taxon>
        <taxon>Rhodobacter group</taxon>
        <taxon>Paenirhodobacter</taxon>
    </lineage>
</organism>
<feature type="domain" description="Prohead serine protease" evidence="5">
    <location>
        <begin position="78"/>
        <end position="150"/>
    </location>
</feature>
<protein>
    <submittedName>
        <fullName evidence="6">Peptidase U35</fullName>
    </submittedName>
</protein>
<gene>
    <name evidence="6" type="ORF">D2T30_16130</name>
</gene>
<feature type="region of interest" description="Disordered" evidence="4">
    <location>
        <begin position="324"/>
        <end position="343"/>
    </location>
</feature>
<evidence type="ECO:0000256" key="3">
    <source>
        <dbReference type="ARBA" id="ARBA00022801"/>
    </source>
</evidence>
<dbReference type="AlphaFoldDB" id="A0A443JD80"/>
<evidence type="ECO:0000313" key="7">
    <source>
        <dbReference type="Proteomes" id="UP000284476"/>
    </source>
</evidence>
<dbReference type="Pfam" id="PF04586">
    <property type="entry name" value="Peptidase_S78"/>
    <property type="match status" value="1"/>
</dbReference>
<reference evidence="6 7" key="1">
    <citation type="submission" date="2019-01" db="EMBL/GenBank/DDBJ databases">
        <title>Sinorhodobacter populi sp. nov. isolated from the symptomatic bark tissue of Populus euramericana canker.</title>
        <authorList>
            <person name="Xu G."/>
        </authorList>
    </citation>
    <scope>NUCLEOTIDE SEQUENCE [LARGE SCALE GENOMIC DNA]</scope>
    <source>
        <strain evidence="6 7">SK2B-1</strain>
    </source>
</reference>
<dbReference type="GO" id="GO:0006508">
    <property type="term" value="P:proteolysis"/>
    <property type="evidence" value="ECO:0007669"/>
    <property type="project" value="UniProtKB-KW"/>
</dbReference>
<dbReference type="Pfam" id="PF25209">
    <property type="entry name" value="Phage_capsid_4"/>
    <property type="match status" value="1"/>
</dbReference>
<keyword evidence="1" id="KW-1188">Viral release from host cell</keyword>
<name>A0A443JD80_9RHOB</name>
<evidence type="ECO:0000259" key="5">
    <source>
        <dbReference type="Pfam" id="PF04586"/>
    </source>
</evidence>